<evidence type="ECO:0000313" key="2">
    <source>
        <dbReference type="Proteomes" id="UP000274850"/>
    </source>
</evidence>
<name>A0A285Q1U2_9VIRU</name>
<sequence length="274" mass="32268">MAANTLLVFPVLQRRVARGELRFPKINFKDLRDYTFSLSDSTETLNEKLWGKIIEERINLYHLATQCKSKKDLYKLLRWPNKEDFTYEDYRYLDREPLCSTFMEKIVAGYQDIFERDLEAFEQDNFNVDLYAVVLLNRGEYFGHVYCWISPTNPELAFCIGIRSRVDWIFYKSKYAQSALSKVPISSLLFEGVRRFASIKGAGSMIIYQPLEVIRNIAPRVGFQPLPEDLYEPKDIGRSIFNYTFLIRPYEEALIRNTEEPVVEQIGEFVLKER</sequence>
<proteinExistence type="predicted"/>
<keyword evidence="2" id="KW-1185">Reference proteome</keyword>
<dbReference type="Proteomes" id="UP000274850">
    <property type="component" value="Segment"/>
</dbReference>
<gene>
    <name evidence="1" type="ORF">BQ9231_00292</name>
</gene>
<reference evidence="1" key="1">
    <citation type="submission" date="2017-08" db="EMBL/GenBank/DDBJ databases">
        <authorList>
            <person name="de Groot N.N."/>
        </authorList>
    </citation>
    <scope>NUCLEOTIDE SEQUENCE</scope>
</reference>
<accession>A0A285Q1U2</accession>
<dbReference type="EMBL" id="LT907979">
    <property type="protein sequence ID" value="SOB74175.1"/>
    <property type="molecule type" value="Genomic_DNA"/>
</dbReference>
<protein>
    <submittedName>
        <fullName evidence="1">Uncharacterized protein</fullName>
    </submittedName>
</protein>
<organism evidence="1">
    <name type="scientific">Cedratvirus lausannensis</name>
    <dbReference type="NCBI Taxonomy" id="2023205"/>
    <lineage>
        <taxon>Viruses</taxon>
        <taxon>Pithoviruses</taxon>
        <taxon>Orthocedratvirinae</taxon>
        <taxon>Alphacedratvirus</taxon>
        <taxon>Alphacedratvirus francolausannense</taxon>
    </lineage>
</organism>
<evidence type="ECO:0000313" key="1">
    <source>
        <dbReference type="EMBL" id="SOB74175.1"/>
    </source>
</evidence>